<protein>
    <submittedName>
        <fullName evidence="2">Uncharacterized protein</fullName>
    </submittedName>
</protein>
<feature type="compositionally biased region" description="Polar residues" evidence="1">
    <location>
        <begin position="29"/>
        <end position="39"/>
    </location>
</feature>
<name>A0AAV6IW41_9ERIC</name>
<evidence type="ECO:0000256" key="1">
    <source>
        <dbReference type="SAM" id="MobiDB-lite"/>
    </source>
</evidence>
<sequence>MDETQGLDCLKMKSAGVAFVKGRDMLDGKTQNPSPNSPMKDNLMESETNDNELQNRLDIMENKEVKKEKPPLSPHIVRTLMDVLSTNPYAVFLRRLDHNSLDSCRIHIRNDVKLDQRVYNSPSADQVAAIWIELPKGLLIMY</sequence>
<evidence type="ECO:0000313" key="3">
    <source>
        <dbReference type="Proteomes" id="UP000823749"/>
    </source>
</evidence>
<proteinExistence type="predicted"/>
<organism evidence="2 3">
    <name type="scientific">Rhododendron griersonianum</name>
    <dbReference type="NCBI Taxonomy" id="479676"/>
    <lineage>
        <taxon>Eukaryota</taxon>
        <taxon>Viridiplantae</taxon>
        <taxon>Streptophyta</taxon>
        <taxon>Embryophyta</taxon>
        <taxon>Tracheophyta</taxon>
        <taxon>Spermatophyta</taxon>
        <taxon>Magnoliopsida</taxon>
        <taxon>eudicotyledons</taxon>
        <taxon>Gunneridae</taxon>
        <taxon>Pentapetalae</taxon>
        <taxon>asterids</taxon>
        <taxon>Ericales</taxon>
        <taxon>Ericaceae</taxon>
        <taxon>Ericoideae</taxon>
        <taxon>Rhodoreae</taxon>
        <taxon>Rhododendron</taxon>
    </lineage>
</organism>
<dbReference type="Proteomes" id="UP000823749">
    <property type="component" value="Chromosome 9"/>
</dbReference>
<accession>A0AAV6IW41</accession>
<comment type="caution">
    <text evidence="2">The sequence shown here is derived from an EMBL/GenBank/DDBJ whole genome shotgun (WGS) entry which is preliminary data.</text>
</comment>
<gene>
    <name evidence="2" type="ORF">RHGRI_025860</name>
</gene>
<feature type="region of interest" description="Disordered" evidence="1">
    <location>
        <begin position="23"/>
        <end position="51"/>
    </location>
</feature>
<keyword evidence="3" id="KW-1185">Reference proteome</keyword>
<reference evidence="2" key="1">
    <citation type="submission" date="2020-08" db="EMBL/GenBank/DDBJ databases">
        <title>Plant Genome Project.</title>
        <authorList>
            <person name="Zhang R.-G."/>
        </authorList>
    </citation>
    <scope>NUCLEOTIDE SEQUENCE</scope>
    <source>
        <strain evidence="2">WSP0</strain>
        <tissue evidence="2">Leaf</tissue>
    </source>
</reference>
<dbReference type="EMBL" id="JACTNZ010000009">
    <property type="protein sequence ID" value="KAG5531045.1"/>
    <property type="molecule type" value="Genomic_DNA"/>
</dbReference>
<dbReference type="AlphaFoldDB" id="A0AAV6IW41"/>
<evidence type="ECO:0000313" key="2">
    <source>
        <dbReference type="EMBL" id="KAG5531045.1"/>
    </source>
</evidence>